<organism evidence="2 3">
    <name type="scientific">Novymonas esmeraldas</name>
    <dbReference type="NCBI Taxonomy" id="1808958"/>
    <lineage>
        <taxon>Eukaryota</taxon>
        <taxon>Discoba</taxon>
        <taxon>Euglenozoa</taxon>
        <taxon>Kinetoplastea</taxon>
        <taxon>Metakinetoplastina</taxon>
        <taxon>Trypanosomatida</taxon>
        <taxon>Trypanosomatidae</taxon>
        <taxon>Novymonas</taxon>
    </lineage>
</organism>
<comment type="caution">
    <text evidence="2">The sequence shown here is derived from an EMBL/GenBank/DDBJ whole genome shotgun (WGS) entry which is preliminary data.</text>
</comment>
<evidence type="ECO:0000313" key="3">
    <source>
        <dbReference type="Proteomes" id="UP001430356"/>
    </source>
</evidence>
<feature type="region of interest" description="Disordered" evidence="1">
    <location>
        <begin position="687"/>
        <end position="760"/>
    </location>
</feature>
<protein>
    <submittedName>
        <fullName evidence="2">Uncharacterized protein</fullName>
    </submittedName>
</protein>
<sequence length="822" mass="86971">MDVDTLLTRQMELHTSVRQPPKSPQDLVQLMDIMRNYKHYFESLRTLAERFGVERETVFQSFMYISVGGTVNFDRQHQDGAVPMHQAKVLARSNAIELAPTLRKELPNSELMVYVGLSRDLRTTLRVKVEDGNDLKTAEKSVCEAVEYLSYIHHRAHHNPERLYALYMAEDPSSLASLLGDGDTSSMTASTATFQDTLSGTQTGMLLPTLIGDDGGVQQRESEPTPLPSPLSTFLPELKRQCAVAGETSSASGAATRRLKAAQVLLDWVTAVPTEYLSSHAESITGTVSSTLALLASEKRSALCRVGCDVIVMLLQRLSAEPVFMEDVHRGTCSTNPATFSGALALWVSSLAKGTYVTIAAISCATDTALRAVAIQSHGHLCVVRALLTALSSGAQTELRRKCLGYLALCAAAAHRHRPERMRELLQLLSPTAVSYVSIGDSPSRKMARALCSVLRVLAPAGSPGGSSAVLRISDERIEHLVQQERPQVEPAVLGGPQELEELLFDADTFVSSIRSTFSAGSQRSLPGSSMRGRGGRGQSAGQAGDWGGRGRQRTSGAASGWSPFVDGAAGGGAADHRGVVRSPVRQHSTTSTTSHTSTMGELRSPTRRSAGAAAAAPLHAERGRARHVAGSRGELQDSGASLTSLDVAGAARRHNVPGDIYDAEAYLSGPDSTPLAVTKRGVADDAAAAFRSTQGSRRTSAAHAPPPHDGGGPGSSGAAAGHHVSLPAIGTMPRRGAPAVSGEEEEEAEEGVLPPPRGAVVLSSDRLVPISLRDHGVHDTEDVHLGRVSPAPSGATGPPAPRMSQALRRKIEENKGGRGPS</sequence>
<feature type="compositionally biased region" description="Polar residues" evidence="1">
    <location>
        <begin position="517"/>
        <end position="527"/>
    </location>
</feature>
<evidence type="ECO:0000256" key="1">
    <source>
        <dbReference type="SAM" id="MobiDB-lite"/>
    </source>
</evidence>
<dbReference type="InterPro" id="IPR011989">
    <property type="entry name" value="ARM-like"/>
</dbReference>
<dbReference type="Gene3D" id="1.25.10.10">
    <property type="entry name" value="Leucine-rich Repeat Variant"/>
    <property type="match status" value="1"/>
</dbReference>
<feature type="region of interest" description="Disordered" evidence="1">
    <location>
        <begin position="773"/>
        <end position="822"/>
    </location>
</feature>
<feature type="compositionally biased region" description="Low complexity" evidence="1">
    <location>
        <begin position="588"/>
        <end position="599"/>
    </location>
</feature>
<dbReference type="EMBL" id="JAECZO010000054">
    <property type="protein sequence ID" value="KAK7195425.1"/>
    <property type="molecule type" value="Genomic_DNA"/>
</dbReference>
<feature type="compositionally biased region" description="Low complexity" evidence="1">
    <location>
        <begin position="608"/>
        <end position="619"/>
    </location>
</feature>
<feature type="region of interest" description="Disordered" evidence="1">
    <location>
        <begin position="517"/>
        <end position="640"/>
    </location>
</feature>
<proteinExistence type="predicted"/>
<reference evidence="2 3" key="1">
    <citation type="journal article" date="2021" name="MBio">
        <title>A New Model Trypanosomatid, Novymonas esmeraldas: Genomic Perception of Its 'Candidatus Pandoraea novymonadis' Endosymbiont.</title>
        <authorList>
            <person name="Zakharova A."/>
            <person name="Saura A."/>
            <person name="Butenko A."/>
            <person name="Podesvova L."/>
            <person name="Warmusova S."/>
            <person name="Kostygov A.Y."/>
            <person name="Nenarokova A."/>
            <person name="Lukes J."/>
            <person name="Opperdoes F.R."/>
            <person name="Yurchenko V."/>
        </authorList>
    </citation>
    <scope>NUCLEOTIDE SEQUENCE [LARGE SCALE GENOMIC DNA]</scope>
    <source>
        <strain evidence="2 3">E262AT.01</strain>
    </source>
</reference>
<gene>
    <name evidence="2" type="ORF">NESM_000469700</name>
</gene>
<dbReference type="Proteomes" id="UP001430356">
    <property type="component" value="Unassembled WGS sequence"/>
</dbReference>
<feature type="compositionally biased region" description="Basic and acidic residues" evidence="1">
    <location>
        <begin position="773"/>
        <end position="786"/>
    </location>
</feature>
<dbReference type="AlphaFoldDB" id="A0AAW0ER63"/>
<keyword evidence="3" id="KW-1185">Reference proteome</keyword>
<feature type="compositionally biased region" description="Low complexity" evidence="1">
    <location>
        <begin position="717"/>
        <end position="726"/>
    </location>
</feature>
<name>A0AAW0ER63_9TRYP</name>
<evidence type="ECO:0000313" key="2">
    <source>
        <dbReference type="EMBL" id="KAK7195425.1"/>
    </source>
</evidence>
<feature type="compositionally biased region" description="Basic and acidic residues" evidence="1">
    <location>
        <begin position="810"/>
        <end position="822"/>
    </location>
</feature>
<accession>A0AAW0ER63</accession>